<dbReference type="Proteomes" id="UP000254968">
    <property type="component" value="Unassembled WGS sequence"/>
</dbReference>
<reference evidence="1 2" key="1">
    <citation type="submission" date="2018-06" db="EMBL/GenBank/DDBJ databases">
        <authorList>
            <consortium name="Pathogen Informatics"/>
            <person name="Doyle S."/>
        </authorList>
    </citation>
    <scope>NUCLEOTIDE SEQUENCE [LARGE SCALE GENOMIC DNA]</scope>
    <source>
        <strain evidence="1 2">NCTC13315</strain>
    </source>
</reference>
<evidence type="ECO:0000313" key="2">
    <source>
        <dbReference type="Proteomes" id="UP000254968"/>
    </source>
</evidence>
<protein>
    <submittedName>
        <fullName evidence="1">Uncharacterized protein</fullName>
    </submittedName>
</protein>
<organism evidence="1 2">
    <name type="scientific">Legionella beliardensis</name>
    <dbReference type="NCBI Taxonomy" id="91822"/>
    <lineage>
        <taxon>Bacteria</taxon>
        <taxon>Pseudomonadati</taxon>
        <taxon>Pseudomonadota</taxon>
        <taxon>Gammaproteobacteria</taxon>
        <taxon>Legionellales</taxon>
        <taxon>Legionellaceae</taxon>
        <taxon>Legionella</taxon>
    </lineage>
</organism>
<dbReference type="AlphaFoldDB" id="A0A378JPU6"/>
<accession>A0A378JPU6</accession>
<proteinExistence type="predicted"/>
<dbReference type="RefSeq" id="WP_131750114.1">
    <property type="nucleotide sequence ID" value="NZ_CAAAHO010000012.1"/>
</dbReference>
<sequence>MAISYTKFESTDSEEQQLLMLAQQAVSRNLTPYETSQRLKGIDKTSLQKFFLYYTLFKKGNITNENYEQTVGEFKSKFHNEVREKYTCPANTDATELEKAEIYYKI</sequence>
<dbReference type="EMBL" id="UGNV01000004">
    <property type="protein sequence ID" value="STX55626.1"/>
    <property type="molecule type" value="Genomic_DNA"/>
</dbReference>
<gene>
    <name evidence="1" type="ORF">NCTC13315_02997</name>
</gene>
<evidence type="ECO:0000313" key="1">
    <source>
        <dbReference type="EMBL" id="STX55626.1"/>
    </source>
</evidence>
<dbReference type="OrthoDB" id="9966753at2"/>
<keyword evidence="2" id="KW-1185">Reference proteome</keyword>
<name>A0A378JPU6_9GAMM</name>